<dbReference type="PRINTS" id="PR00081">
    <property type="entry name" value="GDHRDH"/>
</dbReference>
<dbReference type="EMBL" id="JAPDIA010000008">
    <property type="protein sequence ID" value="MDG0812800.1"/>
    <property type="molecule type" value="Genomic_DNA"/>
</dbReference>
<evidence type="ECO:0000256" key="3">
    <source>
        <dbReference type="ARBA" id="ARBA00071493"/>
    </source>
</evidence>
<dbReference type="PANTHER" id="PTHR24320">
    <property type="entry name" value="RETINOL DEHYDROGENASE"/>
    <property type="match status" value="1"/>
</dbReference>
<dbReference type="FunFam" id="3.40.50.720:FF:000594">
    <property type="entry name" value="Short-chain oxidoreductase"/>
    <property type="match status" value="1"/>
</dbReference>
<sequence>MSKNVNQSPIHSGFGSRTTAKEVLGTVSLQGKVAIVTGGYSGIGLETTRVLANAGATVLVPVRSFEKGVTALKDIPSAELIPMDLMDPDSIDRFAERFLATDRPLHILINSAGVMATPLRRDRRGYESQLATNHLGHFQLAARLWPALKRANGARVVSISSRGHRLGGVDFDDPNFERKAYDKWKAYAQSKSANILFALEMDKRGRAHGVRAFSVHPGLIPETNLGRDLTEEERGPKPIKDERGHSVSNEQYAVFKTAEQGAATSVWCAVSPQLEGLGGVYCEDADIAEAVPADSPRPDGVRPWAIDPELAARLWKLSEGLIKIPFAVE</sequence>
<dbReference type="InterPro" id="IPR036291">
    <property type="entry name" value="NAD(P)-bd_dom_sf"/>
</dbReference>
<dbReference type="PANTHER" id="PTHR24320:SF148">
    <property type="entry name" value="NAD(P)-BINDING ROSSMANN-FOLD SUPERFAMILY PROTEIN"/>
    <property type="match status" value="1"/>
</dbReference>
<dbReference type="Gene3D" id="3.40.50.720">
    <property type="entry name" value="NAD(P)-binding Rossmann-like Domain"/>
    <property type="match status" value="1"/>
</dbReference>
<evidence type="ECO:0000313" key="4">
    <source>
        <dbReference type="EMBL" id="MDG0812800.1"/>
    </source>
</evidence>
<dbReference type="RefSeq" id="WP_277536330.1">
    <property type="nucleotide sequence ID" value="NZ_JAPDIA010000008.1"/>
</dbReference>
<comment type="caution">
    <text evidence="4">The sequence shown here is derived from an EMBL/GenBank/DDBJ whole genome shotgun (WGS) entry which is preliminary data.</text>
</comment>
<gene>
    <name evidence="4" type="ORF">OMP40_28355</name>
</gene>
<evidence type="ECO:0000256" key="2">
    <source>
        <dbReference type="ARBA" id="ARBA00023002"/>
    </source>
</evidence>
<reference evidence="4" key="1">
    <citation type="submission" date="2022-10" db="EMBL/GenBank/DDBJ databases">
        <title>Comparative genomic analysis of Cohnella hashimotonis sp. nov., isolated from the International Space Station.</title>
        <authorList>
            <person name="Simpson A."/>
            <person name="Venkateswaran K."/>
        </authorList>
    </citation>
    <scope>NUCLEOTIDE SEQUENCE</scope>
    <source>
        <strain evidence="4">DSM 28161</strain>
    </source>
</reference>
<proteinExistence type="inferred from homology"/>
<dbReference type="AlphaFoldDB" id="A0A9X4QVJ5"/>
<name>A0A9X4QVJ5_9BACL</name>
<dbReference type="InterPro" id="IPR002347">
    <property type="entry name" value="SDR_fam"/>
</dbReference>
<evidence type="ECO:0000313" key="5">
    <source>
        <dbReference type="Proteomes" id="UP001153404"/>
    </source>
</evidence>
<dbReference type="CDD" id="cd05327">
    <property type="entry name" value="retinol-DH_like_SDR_c_like"/>
    <property type="match status" value="1"/>
</dbReference>
<dbReference type="Proteomes" id="UP001153404">
    <property type="component" value="Unassembled WGS sequence"/>
</dbReference>
<organism evidence="4 5">
    <name type="scientific">Cohnella rhizosphaerae</name>
    <dbReference type="NCBI Taxonomy" id="1457232"/>
    <lineage>
        <taxon>Bacteria</taxon>
        <taxon>Bacillati</taxon>
        <taxon>Bacillota</taxon>
        <taxon>Bacilli</taxon>
        <taxon>Bacillales</taxon>
        <taxon>Paenibacillaceae</taxon>
        <taxon>Cohnella</taxon>
    </lineage>
</organism>
<accession>A0A9X4QVJ5</accession>
<evidence type="ECO:0000256" key="1">
    <source>
        <dbReference type="ARBA" id="ARBA00006484"/>
    </source>
</evidence>
<comment type="similarity">
    <text evidence="1">Belongs to the short-chain dehydrogenases/reductases (SDR) family.</text>
</comment>
<dbReference type="NCBIfam" id="NF004845">
    <property type="entry name" value="PRK06196.1"/>
    <property type="match status" value="1"/>
</dbReference>
<dbReference type="SUPFAM" id="SSF51735">
    <property type="entry name" value="NAD(P)-binding Rossmann-fold domains"/>
    <property type="match status" value="1"/>
</dbReference>
<protein>
    <recommendedName>
        <fullName evidence="3">Probable oxidoreductase</fullName>
    </recommendedName>
</protein>
<keyword evidence="2" id="KW-0560">Oxidoreductase</keyword>
<dbReference type="Pfam" id="PF00106">
    <property type="entry name" value="adh_short"/>
    <property type="match status" value="1"/>
</dbReference>
<keyword evidence="5" id="KW-1185">Reference proteome</keyword>
<dbReference type="GO" id="GO:0016491">
    <property type="term" value="F:oxidoreductase activity"/>
    <property type="evidence" value="ECO:0007669"/>
    <property type="project" value="UniProtKB-KW"/>
</dbReference>